<feature type="domain" description="Peptidase S9 prolyl oligopeptidase catalytic" evidence="7">
    <location>
        <begin position="671"/>
        <end position="870"/>
    </location>
</feature>
<evidence type="ECO:0000259" key="8">
    <source>
        <dbReference type="Pfam" id="PF00930"/>
    </source>
</evidence>
<dbReference type="GO" id="GO:0008236">
    <property type="term" value="F:serine-type peptidase activity"/>
    <property type="evidence" value="ECO:0007669"/>
    <property type="project" value="UniProtKB-KW"/>
</dbReference>
<reference evidence="9 10" key="1">
    <citation type="journal article" date="2004" name="Science">
        <title>The Ashbya gossypii genome as a tool for mapping the ancient Saccharomyces cerevisiae genome.</title>
        <authorList>
            <person name="Dietrich F.S."/>
            <person name="Voegeli S."/>
            <person name="Brachat S."/>
            <person name="Lerch A."/>
            <person name="Gates K."/>
            <person name="Steiner S."/>
            <person name="Mohr C."/>
            <person name="Pohlmann R."/>
            <person name="Luedi P."/>
            <person name="Choi S."/>
            <person name="Wing R.A."/>
            <person name="Flavier A."/>
            <person name="Gaffney T.D."/>
            <person name="Philippsen P."/>
        </authorList>
    </citation>
    <scope>NUCLEOTIDE SEQUENCE [LARGE SCALE GENOMIC DNA]</scope>
    <source>
        <strain evidence="10">ATCC 10895 / CBS 109.51 / FGSC 9923 / NRRL Y-1056</strain>
    </source>
</reference>
<dbReference type="GO" id="GO:0008239">
    <property type="term" value="F:dipeptidyl-peptidase activity"/>
    <property type="evidence" value="ECO:0000318"/>
    <property type="project" value="GO_Central"/>
</dbReference>
<proteinExistence type="inferred from homology"/>
<keyword evidence="4" id="KW-0378">Hydrolase</keyword>
<dbReference type="AlphaFoldDB" id="Q75C14"/>
<evidence type="ECO:0000256" key="4">
    <source>
        <dbReference type="ARBA" id="ARBA00022801"/>
    </source>
</evidence>
<dbReference type="InterPro" id="IPR050278">
    <property type="entry name" value="Serine_Prot_S9B/DPPIV"/>
</dbReference>
<dbReference type="eggNOG" id="KOG2100">
    <property type="taxonomic scope" value="Eukaryota"/>
</dbReference>
<dbReference type="MEROPS" id="S09.005"/>
<reference evidence="10" key="2">
    <citation type="journal article" date="2013" name="G3 (Bethesda)">
        <title>Genomes of Ashbya fungi isolated from insects reveal four mating-type loci, numerous translocations, lack of transposons, and distinct gene duplications.</title>
        <authorList>
            <person name="Dietrich F.S."/>
            <person name="Voegeli S."/>
            <person name="Kuo S."/>
            <person name="Philippsen P."/>
        </authorList>
    </citation>
    <scope>GENOME REANNOTATION</scope>
    <source>
        <strain evidence="10">ATCC 10895 / CBS 109.51 / FGSC 9923 / NRRL Y-1056</strain>
    </source>
</reference>
<dbReference type="Gene3D" id="3.40.50.1820">
    <property type="entry name" value="alpha/beta hydrolase"/>
    <property type="match status" value="1"/>
</dbReference>
<dbReference type="InterPro" id="IPR002469">
    <property type="entry name" value="Peptidase_S9B_N"/>
</dbReference>
<dbReference type="Pfam" id="PF00930">
    <property type="entry name" value="DPPIV_N"/>
    <property type="match status" value="1"/>
</dbReference>
<dbReference type="OrthoDB" id="16520at2759"/>
<dbReference type="SUPFAM" id="SSF53474">
    <property type="entry name" value="alpha/beta-Hydrolases"/>
    <property type="match status" value="1"/>
</dbReference>
<sequence length="878" mass="99311">MDDGQRRPNSLRFFQKTNSSVSLLPVEGQDSIPDLELQVLSHEGSGSGVDSATTSKDYLLHEDNYYDEDDRAWHRLRHPRQGWAKCILWCLLGFLLFPMQNFITQRVGSYVHGEYRSAGGDRSRAFTIENVLAGDFMLGYELFEFIAPPRCSPVSDEGFYVTLLAENDVPTFSAKKLTDDQYTKALASTSFNYGGQDYRVQKIVPSFSLDFAILSSNRKPVFRHSSQANYWLRDVGANTIEPITPGGAGSPAALISYAKFSPCYRYLYFVAENDLYIRQLRGDGALHRITFDGTAGIHNGKTDWVYEEEVMGSDNAVWWKDDDSAFVYLRINSTGVRSYAIPRYIEDDSLIPKQINYPAPGSKLPSASLILYNIADASKHEIQLDAAADYLIYDAVWLSDTHFMFKVADRESRNVDIRVFNVVDKSVRTVRSVNSNIYDGWIEKMKPVLIIPADKDKGRETGYVDICVDSDGYPHLFYFPDIYAANGRQLTSGPWEITSDSMSFDAEKEVIYFHANKRHPMAQHIYSVALSDTGVEDSLPMPGPANNTDYYEFTFSASSKFSIMKYLGPDLPSTRVGPTALTLGGSTEENSEARIISHNDHILETVAKHDLPQTSYLSAFTTDDAEIHYVEIKPRHMNPKKKYPLLVSVYGGPGSRTFNTKFDVMLDQCISSGLDAIVLQIEPRGTGGKGWNFRSWARQNIGHWEPRDITAVTRKYISQHAKNVDTEHVAIWGWSYGGFTTLKTLEYDQGQTFKYGISVAPVTDWRLYDAVYTERYMGTPKPTNDAYGEYALIKNIDAFSKVKRFLLLHGTADDNVHIENTYKLLDSFNVHNVRNYDSHIFPDSNHALTFHNAGPILYRQIYHWLENAFSGKFDALSS</sequence>
<dbReference type="RefSeq" id="NP_983505.2">
    <property type="nucleotide sequence ID" value="NM_208858.2"/>
</dbReference>
<dbReference type="HOGENOM" id="CLU_006105_0_1_1"/>
<dbReference type="GO" id="GO:0005802">
    <property type="term" value="C:trans-Golgi network"/>
    <property type="evidence" value="ECO:0007669"/>
    <property type="project" value="EnsemblFungi"/>
</dbReference>
<keyword evidence="3" id="KW-0645">Protease</keyword>
<protein>
    <submittedName>
        <fullName evidence="9">ACR103Cp</fullName>
    </submittedName>
</protein>
<evidence type="ECO:0000256" key="6">
    <source>
        <dbReference type="ARBA" id="ARBA00023180"/>
    </source>
</evidence>
<dbReference type="InterPro" id="IPR001375">
    <property type="entry name" value="Peptidase_S9_cat"/>
</dbReference>
<evidence type="ECO:0000256" key="3">
    <source>
        <dbReference type="ARBA" id="ARBA00022670"/>
    </source>
</evidence>
<dbReference type="GO" id="GO:0007323">
    <property type="term" value="P:peptide pheromone maturation"/>
    <property type="evidence" value="ECO:0007669"/>
    <property type="project" value="EnsemblFungi"/>
</dbReference>
<evidence type="ECO:0000256" key="2">
    <source>
        <dbReference type="ARBA" id="ARBA00022438"/>
    </source>
</evidence>
<dbReference type="ESTHER" id="ashgo-q75c14">
    <property type="family name" value="DPP4N_Peptidase_S9"/>
</dbReference>
<dbReference type="Proteomes" id="UP000000591">
    <property type="component" value="Chromosome III"/>
</dbReference>
<keyword evidence="10" id="KW-1185">Reference proteome</keyword>
<keyword evidence="6" id="KW-0325">Glycoprotein</keyword>
<dbReference type="GeneID" id="4619635"/>
<dbReference type="Gene3D" id="2.140.10.30">
    <property type="entry name" value="Dipeptidylpeptidase IV, N-terminal domain"/>
    <property type="match status" value="1"/>
</dbReference>
<dbReference type="STRING" id="284811.Q75C14"/>
<dbReference type="PANTHER" id="PTHR11731">
    <property type="entry name" value="PROTEASE FAMILY S9B,C DIPEPTIDYL-PEPTIDASE IV-RELATED"/>
    <property type="match status" value="1"/>
</dbReference>
<dbReference type="KEGG" id="ago:AGOS_ACR103C"/>
<evidence type="ECO:0000256" key="5">
    <source>
        <dbReference type="ARBA" id="ARBA00022825"/>
    </source>
</evidence>
<evidence type="ECO:0000256" key="1">
    <source>
        <dbReference type="ARBA" id="ARBA00006150"/>
    </source>
</evidence>
<evidence type="ECO:0000259" key="7">
    <source>
        <dbReference type="Pfam" id="PF00326"/>
    </source>
</evidence>
<evidence type="ECO:0000313" key="10">
    <source>
        <dbReference type="Proteomes" id="UP000000591"/>
    </source>
</evidence>
<feature type="domain" description="Dipeptidylpeptidase IV N-terminal" evidence="8">
    <location>
        <begin position="207"/>
        <end position="572"/>
    </location>
</feature>
<dbReference type="GO" id="GO:0005886">
    <property type="term" value="C:plasma membrane"/>
    <property type="evidence" value="ECO:0000318"/>
    <property type="project" value="GO_Central"/>
</dbReference>
<evidence type="ECO:0000313" key="9">
    <source>
        <dbReference type="EMBL" id="AAS51329.2"/>
    </source>
</evidence>
<dbReference type="FunFam" id="3.40.50.1820:FF:000003">
    <property type="entry name" value="Dipeptidyl peptidase 4"/>
    <property type="match status" value="1"/>
</dbReference>
<dbReference type="SUPFAM" id="SSF82171">
    <property type="entry name" value="DPP6 N-terminal domain-like"/>
    <property type="match status" value="1"/>
</dbReference>
<dbReference type="InParanoid" id="Q75C14"/>
<dbReference type="GO" id="GO:0006508">
    <property type="term" value="P:proteolysis"/>
    <property type="evidence" value="ECO:0000318"/>
    <property type="project" value="GO_Central"/>
</dbReference>
<name>Q75C14_EREGS</name>
<gene>
    <name evidence="9" type="ORF">AGOS_ACR103C</name>
</gene>
<dbReference type="GO" id="GO:0004177">
    <property type="term" value="F:aminopeptidase activity"/>
    <property type="evidence" value="ECO:0007669"/>
    <property type="project" value="UniProtKB-KW"/>
</dbReference>
<dbReference type="OMA" id="NYDMHIF"/>
<organism evidence="9 10">
    <name type="scientific">Eremothecium gossypii (strain ATCC 10895 / CBS 109.51 / FGSC 9923 / NRRL Y-1056)</name>
    <name type="common">Yeast</name>
    <name type="synonym">Ashbya gossypii</name>
    <dbReference type="NCBI Taxonomy" id="284811"/>
    <lineage>
        <taxon>Eukaryota</taxon>
        <taxon>Fungi</taxon>
        <taxon>Dikarya</taxon>
        <taxon>Ascomycota</taxon>
        <taxon>Saccharomycotina</taxon>
        <taxon>Saccharomycetes</taxon>
        <taxon>Saccharomycetales</taxon>
        <taxon>Saccharomycetaceae</taxon>
        <taxon>Eremothecium</taxon>
    </lineage>
</organism>
<dbReference type="EMBL" id="AE016816">
    <property type="protein sequence ID" value="AAS51329.2"/>
    <property type="molecule type" value="Genomic_DNA"/>
</dbReference>
<dbReference type="Pfam" id="PF00326">
    <property type="entry name" value="Peptidase_S9"/>
    <property type="match status" value="1"/>
</dbReference>
<dbReference type="FunCoup" id="Q75C14">
    <property type="interactions" value="328"/>
</dbReference>
<keyword evidence="2" id="KW-0031">Aminopeptidase</keyword>
<comment type="similarity">
    <text evidence="1">Belongs to the peptidase S9B family.</text>
</comment>
<accession>Q75C14</accession>
<dbReference type="PANTHER" id="PTHR11731:SF160">
    <property type="entry name" value="DIPEPTIDYL AMINOPEPTIDASE A"/>
    <property type="match status" value="1"/>
</dbReference>
<keyword evidence="5" id="KW-0720">Serine protease</keyword>
<dbReference type="InterPro" id="IPR029058">
    <property type="entry name" value="AB_hydrolase_fold"/>
</dbReference>